<dbReference type="SMART" id="SM00862">
    <property type="entry name" value="Trans_reg_C"/>
    <property type="match status" value="1"/>
</dbReference>
<proteinExistence type="inferred from homology"/>
<dbReference type="CDD" id="cd15831">
    <property type="entry name" value="BTAD"/>
    <property type="match status" value="1"/>
</dbReference>
<dbReference type="GO" id="GO:0000160">
    <property type="term" value="P:phosphorelay signal transduction system"/>
    <property type="evidence" value="ECO:0007669"/>
    <property type="project" value="InterPro"/>
</dbReference>
<keyword evidence="2" id="KW-0805">Transcription regulation</keyword>
<evidence type="ECO:0000256" key="3">
    <source>
        <dbReference type="ARBA" id="ARBA00023125"/>
    </source>
</evidence>
<name>A0A495W0L2_9PSEU</name>
<dbReference type="InterPro" id="IPR005158">
    <property type="entry name" value="BTAD"/>
</dbReference>
<keyword evidence="9" id="KW-1185">Reference proteome</keyword>
<dbReference type="PROSITE" id="PS51755">
    <property type="entry name" value="OMPR_PHOB"/>
    <property type="match status" value="1"/>
</dbReference>
<dbReference type="OrthoDB" id="581105at2"/>
<dbReference type="SUPFAM" id="SSF52540">
    <property type="entry name" value="P-loop containing nucleoside triphosphate hydrolases"/>
    <property type="match status" value="1"/>
</dbReference>
<dbReference type="PANTHER" id="PTHR35807">
    <property type="entry name" value="TRANSCRIPTIONAL REGULATOR REDD-RELATED"/>
    <property type="match status" value="1"/>
</dbReference>
<organism evidence="8 9">
    <name type="scientific">Saccharothrix australiensis</name>
    <dbReference type="NCBI Taxonomy" id="2072"/>
    <lineage>
        <taxon>Bacteria</taxon>
        <taxon>Bacillati</taxon>
        <taxon>Actinomycetota</taxon>
        <taxon>Actinomycetes</taxon>
        <taxon>Pseudonocardiales</taxon>
        <taxon>Pseudonocardiaceae</taxon>
        <taxon>Saccharothrix</taxon>
    </lineage>
</organism>
<feature type="domain" description="OmpR/PhoB-type" evidence="7">
    <location>
        <begin position="1"/>
        <end position="92"/>
    </location>
</feature>
<feature type="region of interest" description="Disordered" evidence="6">
    <location>
        <begin position="244"/>
        <end position="266"/>
    </location>
</feature>
<dbReference type="InterPro" id="IPR051677">
    <property type="entry name" value="AfsR-DnrI-RedD_regulator"/>
</dbReference>
<dbReference type="Pfam" id="PF13374">
    <property type="entry name" value="TPR_10"/>
    <property type="match status" value="1"/>
</dbReference>
<dbReference type="Gene3D" id="1.10.10.10">
    <property type="entry name" value="Winged helix-like DNA-binding domain superfamily/Winged helix DNA-binding domain"/>
    <property type="match status" value="1"/>
</dbReference>
<accession>A0A495W0L2</accession>
<comment type="caution">
    <text evidence="8">The sequence shown here is derived from an EMBL/GenBank/DDBJ whole genome shotgun (WGS) entry which is preliminary data.</text>
</comment>
<dbReference type="Pfam" id="PF13424">
    <property type="entry name" value="TPR_12"/>
    <property type="match status" value="2"/>
</dbReference>
<dbReference type="InterPro" id="IPR011990">
    <property type="entry name" value="TPR-like_helical_dom_sf"/>
</dbReference>
<dbReference type="SUPFAM" id="SSF46894">
    <property type="entry name" value="C-terminal effector domain of the bipartite response regulators"/>
    <property type="match status" value="1"/>
</dbReference>
<dbReference type="GO" id="GO:0006355">
    <property type="term" value="P:regulation of DNA-templated transcription"/>
    <property type="evidence" value="ECO:0007669"/>
    <property type="project" value="InterPro"/>
</dbReference>
<dbReference type="RefSeq" id="WP_121006438.1">
    <property type="nucleotide sequence ID" value="NZ_RBXO01000001.1"/>
</dbReference>
<dbReference type="AlphaFoldDB" id="A0A495W0L2"/>
<dbReference type="SUPFAM" id="SSF48452">
    <property type="entry name" value="TPR-like"/>
    <property type="match status" value="3"/>
</dbReference>
<dbReference type="EMBL" id="RBXO01000001">
    <property type="protein sequence ID" value="RKT54650.1"/>
    <property type="molecule type" value="Genomic_DNA"/>
</dbReference>
<dbReference type="PANTHER" id="PTHR35807:SF1">
    <property type="entry name" value="TRANSCRIPTIONAL REGULATOR REDD"/>
    <property type="match status" value="1"/>
</dbReference>
<dbReference type="Pfam" id="PF03704">
    <property type="entry name" value="BTAD"/>
    <property type="match status" value="1"/>
</dbReference>
<keyword evidence="4" id="KW-0804">Transcription</keyword>
<protein>
    <submittedName>
        <fullName evidence="8">DNA-binding SARP family transcriptional activator</fullName>
    </submittedName>
</protein>
<dbReference type="Proteomes" id="UP000282084">
    <property type="component" value="Unassembled WGS sequence"/>
</dbReference>
<dbReference type="SMART" id="SM00028">
    <property type="entry name" value="TPR"/>
    <property type="match status" value="6"/>
</dbReference>
<dbReference type="InterPro" id="IPR036388">
    <property type="entry name" value="WH-like_DNA-bd_sf"/>
</dbReference>
<evidence type="ECO:0000256" key="4">
    <source>
        <dbReference type="ARBA" id="ARBA00023163"/>
    </source>
</evidence>
<dbReference type="PRINTS" id="PR00364">
    <property type="entry name" value="DISEASERSIST"/>
</dbReference>
<feature type="DNA-binding region" description="OmpR/PhoB-type" evidence="5">
    <location>
        <begin position="1"/>
        <end position="92"/>
    </location>
</feature>
<dbReference type="InterPro" id="IPR019734">
    <property type="entry name" value="TPR_rpt"/>
</dbReference>
<keyword evidence="3 5" id="KW-0238">DNA-binding</keyword>
<dbReference type="InterPro" id="IPR016032">
    <property type="entry name" value="Sig_transdc_resp-reg_C-effctor"/>
</dbReference>
<reference evidence="8 9" key="1">
    <citation type="submission" date="2018-10" db="EMBL/GenBank/DDBJ databases">
        <title>Sequencing the genomes of 1000 actinobacteria strains.</title>
        <authorList>
            <person name="Klenk H.-P."/>
        </authorList>
    </citation>
    <scope>NUCLEOTIDE SEQUENCE [LARGE SCALE GENOMIC DNA]</scope>
    <source>
        <strain evidence="8 9">DSM 43800</strain>
    </source>
</reference>
<evidence type="ECO:0000313" key="9">
    <source>
        <dbReference type="Proteomes" id="UP000282084"/>
    </source>
</evidence>
<evidence type="ECO:0000256" key="6">
    <source>
        <dbReference type="SAM" id="MobiDB-lite"/>
    </source>
</evidence>
<dbReference type="Gene3D" id="1.25.40.10">
    <property type="entry name" value="Tetratricopeptide repeat domain"/>
    <property type="match status" value="3"/>
</dbReference>
<sequence>MEFHVLGPLEVRESEEVVRIPGARQRKLLALLLLDARRVVTVERLIDELWDDPPRSVRQQVHNAVRTLRTTLGARRQDVRVTRTDTGYRLDVADDAIDARRFTSLVREAKEAQAAGDAATAIRLLRSALDLWRGDAFEGLDGSEVLNAAAGLAEQRLVATEDLLELRLAAGEAGAVVGELRRLVADHPLRDRLRATLMRALHRGGRQAEALAVYEEGRRVFAEELGLDPGPELRGLHAAILDGAGEVPPPSPVTAPEATTGRASRSYLPHDIRDFSGRAPELVRLLAETRQDRPSALVITAIDGMGGVGKTTLAVHLAHKVADDFPDGRYFIDLHGFSPGLAPLTAEQALDALLRDAGVPPELVPSDLDGRSALWRSHMAGKRALVVLDNAIDAGHVRPLLPGGPEVLVIITSRRKMAALDGVTPMSLDVMTTADGIALFRKVAGEQRTAGEPAEVAAAVELCGHLPLAIRVAAARLRDRATWRVSDLLARLRDQAARSQFLTVDDRNVMRVLRVSYRYLRPDAQRLFRRLALHVGKDFDAYAAAALADLDPAHAEELLEGLFDDNLLKQNAAGRYHFHDLIRDCARQILVETEDQAELDAARARLLDYYLHSCHVWSRGLDNRVYDLPPPVGRRPAHVRVPASDDRALALLAEEHENLVAAARCAAEHGMHRHTWGFACALQPALRLRNYGEDALALFEQGLRAARADGDPRAESACLHGLAVAHREREDTASAEELLRQALDRSRALGDRTREAAQLVDLGIVHFSDDRLAEAHDAFQAAERLTRDQRDTTLRAAIENSLGAVERDLGRYAEALERLRGALASAANEGSPHAQQLTAWSIGAIQHFQGRHAEAARTFGDILRVSEQRNFDHGRAVALLGLASVHRSVGELDRALDTGRSALEQARKLGLHALECETLIVIGEVMVSRGELDQAEQVFGQAYDRADRYALRRYLARVLEGLAHVAAARGAGAEATRLWEDAVAAYPEGMAEAGFARAHLSGATTCFRCAIAA</sequence>
<evidence type="ECO:0000313" key="8">
    <source>
        <dbReference type="EMBL" id="RKT54650.1"/>
    </source>
</evidence>
<dbReference type="GO" id="GO:0003677">
    <property type="term" value="F:DNA binding"/>
    <property type="evidence" value="ECO:0007669"/>
    <property type="project" value="UniProtKB-UniRule"/>
</dbReference>
<dbReference type="InterPro" id="IPR027417">
    <property type="entry name" value="P-loop_NTPase"/>
</dbReference>
<evidence type="ECO:0000259" key="7">
    <source>
        <dbReference type="PROSITE" id="PS51755"/>
    </source>
</evidence>
<gene>
    <name evidence="8" type="ORF">C8E97_3297</name>
</gene>
<dbReference type="SMART" id="SM01043">
    <property type="entry name" value="BTAD"/>
    <property type="match status" value="1"/>
</dbReference>
<dbReference type="Pfam" id="PF00486">
    <property type="entry name" value="Trans_reg_C"/>
    <property type="match status" value="1"/>
</dbReference>
<evidence type="ECO:0000256" key="1">
    <source>
        <dbReference type="ARBA" id="ARBA00005820"/>
    </source>
</evidence>
<evidence type="ECO:0000256" key="2">
    <source>
        <dbReference type="ARBA" id="ARBA00023015"/>
    </source>
</evidence>
<evidence type="ECO:0000256" key="5">
    <source>
        <dbReference type="PROSITE-ProRule" id="PRU01091"/>
    </source>
</evidence>
<comment type="similarity">
    <text evidence="1">Belongs to the AfsR/DnrI/RedD regulatory family.</text>
</comment>
<dbReference type="InterPro" id="IPR001867">
    <property type="entry name" value="OmpR/PhoB-type_DNA-bd"/>
</dbReference>
<dbReference type="Gene3D" id="3.40.50.300">
    <property type="entry name" value="P-loop containing nucleotide triphosphate hydrolases"/>
    <property type="match status" value="1"/>
</dbReference>